<evidence type="ECO:0000259" key="3">
    <source>
        <dbReference type="Pfam" id="PF13193"/>
    </source>
</evidence>
<feature type="domain" description="AMP-binding enzyme C-terminal" evidence="3">
    <location>
        <begin position="50"/>
        <end position="125"/>
    </location>
</feature>
<organism evidence="4">
    <name type="scientific">Timema poppense</name>
    <name type="common">Walking stick</name>
    <dbReference type="NCBI Taxonomy" id="170557"/>
    <lineage>
        <taxon>Eukaryota</taxon>
        <taxon>Metazoa</taxon>
        <taxon>Ecdysozoa</taxon>
        <taxon>Arthropoda</taxon>
        <taxon>Hexapoda</taxon>
        <taxon>Insecta</taxon>
        <taxon>Pterygota</taxon>
        <taxon>Neoptera</taxon>
        <taxon>Polyneoptera</taxon>
        <taxon>Phasmatodea</taxon>
        <taxon>Timematodea</taxon>
        <taxon>Timematoidea</taxon>
        <taxon>Timematidae</taxon>
        <taxon>Timema</taxon>
    </lineage>
</organism>
<protein>
    <recommendedName>
        <fullName evidence="3">AMP-binding enzyme C-terminal domain-containing protein</fullName>
    </recommendedName>
</protein>
<dbReference type="InterPro" id="IPR025110">
    <property type="entry name" value="AMP-bd_C"/>
</dbReference>
<keyword evidence="2" id="KW-0436">Ligase</keyword>
<dbReference type="PANTHER" id="PTHR43201:SF5">
    <property type="entry name" value="MEDIUM-CHAIN ACYL-COA LIGASE ACSF2, MITOCHONDRIAL"/>
    <property type="match status" value="1"/>
</dbReference>
<dbReference type="Pfam" id="PF13193">
    <property type="entry name" value="AMP-binding_C"/>
    <property type="match status" value="1"/>
</dbReference>
<dbReference type="PANTHER" id="PTHR43201">
    <property type="entry name" value="ACYL-COA SYNTHETASE"/>
    <property type="match status" value="1"/>
</dbReference>
<gene>
    <name evidence="4" type="ORF">TPSB3V08_LOCUS11856</name>
</gene>
<evidence type="ECO:0000256" key="1">
    <source>
        <dbReference type="ARBA" id="ARBA00006432"/>
    </source>
</evidence>
<dbReference type="SUPFAM" id="SSF56801">
    <property type="entry name" value="Acetyl-CoA synthetase-like"/>
    <property type="match status" value="1"/>
</dbReference>
<dbReference type="InterPro" id="IPR045851">
    <property type="entry name" value="AMP-bd_C_sf"/>
</dbReference>
<dbReference type="GO" id="GO:0031956">
    <property type="term" value="F:medium-chain fatty acid-CoA ligase activity"/>
    <property type="evidence" value="ECO:0007669"/>
    <property type="project" value="TreeGrafter"/>
</dbReference>
<dbReference type="FunFam" id="3.30.300.30:FF:000008">
    <property type="entry name" value="2,3-dihydroxybenzoate-AMP ligase"/>
    <property type="match status" value="1"/>
</dbReference>
<name>A0A7R9DPY1_TIMPO</name>
<dbReference type="EMBL" id="OD014071">
    <property type="protein sequence ID" value="CAD7417549.1"/>
    <property type="molecule type" value="Genomic_DNA"/>
</dbReference>
<dbReference type="Gene3D" id="3.30.300.30">
    <property type="match status" value="1"/>
</dbReference>
<evidence type="ECO:0000256" key="2">
    <source>
        <dbReference type="ARBA" id="ARBA00022598"/>
    </source>
</evidence>
<evidence type="ECO:0000313" key="4">
    <source>
        <dbReference type="EMBL" id="CAD7417549.1"/>
    </source>
</evidence>
<comment type="similarity">
    <text evidence="1">Belongs to the ATP-dependent AMP-binding enzyme family.</text>
</comment>
<accession>A0A7R9DPY1</accession>
<sequence length="144" mass="16216">MSGRLLEGADAITPSRCRDQVVLLEGGYAKVVGRLKEMIIRGGENIFPKEIEDMLQTHPDILEAQVFGVDDARLGEELCCCLRLTDGSTLTPEGIRAYSKGKIAHYKIPRHIHFVTEFPKTASGKIQKYKLKEQMNKKLEETKK</sequence>
<proteinExistence type="inferred from homology"/>
<dbReference type="GO" id="GO:0006631">
    <property type="term" value="P:fatty acid metabolic process"/>
    <property type="evidence" value="ECO:0007669"/>
    <property type="project" value="TreeGrafter"/>
</dbReference>
<dbReference type="AlphaFoldDB" id="A0A7R9DPY1"/>
<reference evidence="4" key="1">
    <citation type="submission" date="2020-11" db="EMBL/GenBank/DDBJ databases">
        <authorList>
            <person name="Tran Van P."/>
        </authorList>
    </citation>
    <scope>NUCLEOTIDE SEQUENCE</scope>
</reference>